<dbReference type="Gene3D" id="3.40.50.1820">
    <property type="entry name" value="alpha/beta hydrolase"/>
    <property type="match status" value="1"/>
</dbReference>
<evidence type="ECO:0000313" key="2">
    <source>
        <dbReference type="Proteomes" id="UP000002588"/>
    </source>
</evidence>
<reference evidence="1 2" key="1">
    <citation type="journal article" date="2006" name="Nat. Biotechnol.">
        <title>Complete genome of the mutualistic, N2-fixing grass endophyte Azoarcus sp. strain BH72.</title>
        <authorList>
            <person name="Krause A."/>
            <person name="Ramakumar A."/>
            <person name="Bartels D."/>
            <person name="Battistoni F."/>
            <person name="Bekel T."/>
            <person name="Boch J."/>
            <person name="Boehm M."/>
            <person name="Friedrich F."/>
            <person name="Hurek T."/>
            <person name="Krause L."/>
            <person name="Linke B."/>
            <person name="McHardy A.C."/>
            <person name="Sarkar A."/>
            <person name="Schneiker S."/>
            <person name="Syed A.A."/>
            <person name="Thauer R."/>
            <person name="Vorhoelter F.-J."/>
            <person name="Weidner S."/>
            <person name="Puehler A."/>
            <person name="Reinhold-Hurek B."/>
            <person name="Kaiser O."/>
            <person name="Goesmann A."/>
        </authorList>
    </citation>
    <scope>NUCLEOTIDE SEQUENCE [LARGE SCALE GENOMIC DNA]</scope>
    <source>
        <strain evidence="1 2">BH72</strain>
    </source>
</reference>
<dbReference type="InterPro" id="IPR051321">
    <property type="entry name" value="PHA/PHB_synthase"/>
</dbReference>
<dbReference type="KEGG" id="azo:azo1734"/>
<dbReference type="Pfam" id="PF11339">
    <property type="entry name" value="DUF3141"/>
    <property type="match status" value="1"/>
</dbReference>
<evidence type="ECO:0008006" key="3">
    <source>
        <dbReference type="Google" id="ProtNLM"/>
    </source>
</evidence>
<organism evidence="1 2">
    <name type="scientific">Azoarcus sp. (strain BH72)</name>
    <dbReference type="NCBI Taxonomy" id="418699"/>
    <lineage>
        <taxon>Bacteria</taxon>
        <taxon>Pseudomonadati</taxon>
        <taxon>Pseudomonadota</taxon>
        <taxon>Betaproteobacteria</taxon>
        <taxon>Rhodocyclales</taxon>
        <taxon>Zoogloeaceae</taxon>
        <taxon>Azoarcus</taxon>
    </lineage>
</organism>
<dbReference type="PANTHER" id="PTHR36837">
    <property type="entry name" value="POLY(3-HYDROXYALKANOATE) POLYMERASE SUBUNIT PHAC"/>
    <property type="match status" value="1"/>
</dbReference>
<dbReference type="RefSeq" id="WP_011765467.1">
    <property type="nucleotide sequence ID" value="NC_008702.1"/>
</dbReference>
<name>A1K696_AZOSB</name>
<dbReference type="InterPro" id="IPR029058">
    <property type="entry name" value="AB_hydrolase_fold"/>
</dbReference>
<gene>
    <name evidence="1" type="ordered locus">azo1734</name>
</gene>
<protein>
    <recommendedName>
        <fullName evidence="3">Poly(3-hydroxyalkanoate) synthetase</fullName>
    </recommendedName>
</protein>
<dbReference type="InterPro" id="IPR024501">
    <property type="entry name" value="DUF3141"/>
</dbReference>
<dbReference type="EMBL" id="AM406670">
    <property type="protein sequence ID" value="CAL94351.1"/>
    <property type="molecule type" value="Genomic_DNA"/>
</dbReference>
<keyword evidence="2" id="KW-1185">Reference proteome</keyword>
<dbReference type="HOGENOM" id="CLU_014618_0_0_4"/>
<dbReference type="STRING" id="62928.azo1734"/>
<dbReference type="SUPFAM" id="SSF53474">
    <property type="entry name" value="alpha/beta-Hydrolases"/>
    <property type="match status" value="1"/>
</dbReference>
<evidence type="ECO:0000313" key="1">
    <source>
        <dbReference type="EMBL" id="CAL94351.1"/>
    </source>
</evidence>
<proteinExistence type="predicted"/>
<accession>A1K696</accession>
<dbReference type="ESTHER" id="azosb-a1k696">
    <property type="family name" value="Duf_3141"/>
</dbReference>
<dbReference type="eggNOG" id="COG3243">
    <property type="taxonomic scope" value="Bacteria"/>
</dbReference>
<dbReference type="AlphaFoldDB" id="A1K696"/>
<dbReference type="Proteomes" id="UP000002588">
    <property type="component" value="Chromosome"/>
</dbReference>
<sequence length="763" mass="83829">MPLSAGSGPAFLSVVPARRPATRAGRRRLATSVLARHDHLDDLRVRLFARARRLSQRWARQSSQRPPSPAETLAYALDCTRRAVLLADTLRQRGNDFLDYEATGQPPLLAFDYEVLIDGRQLPRPVNYCLVRIVPPDGVEVDETKRPYLIIDPRAGHGAGIGGFKQESQVGVALQAGNPVYFAVFYPEPEPGQTLACVAAAQLRFVREVAARHPRSPKPALVGNCQGGWAVMALAAVDPGIAGPVVLNGAPLSYWAGVRGRDPMRYLGGLAGGSWPSYLLGDLGHGHFDGAWLVQNFEGLNPANTVWTKYYRVFRGGEEEARRFLDFEKWWGGFVQLTADEMRGIVDDLFVGNKLATGGIPLGRGQTLDLRRVRSPVVVFCSQGDNITPPQQALNWIADTYSCTREIKAHGQTIVYIIHADAGHLGIFVSGSVVRREFSQIAGTLANIEALPPGLYELTITDTHIDEHGVQQYDVSLHEREIEDILAHDDSREDERAFHIVAAVSELNGRVYDLFVSPWVRQGASALSAWWMKELHPLRVQRRAWSDLNPWLWWVPVARERLGEGPEVGEANPWLSWETALSDVVEAGFDTVRDVRDAMLETLFHSIYGALDALGAGDRLAKARLFSAGGAEDVAALALAAMTEGGVREAVVRMLLLLMKAGGSVRRETLAYVQSQLREAHVFQELDAEALRALLVMQSTIVAYDPARALETLPALLPTPELRADALRVLRAVLPATALARPQLQAAMEQFRETLGEQPASPA</sequence>
<dbReference type="PANTHER" id="PTHR36837:SF2">
    <property type="entry name" value="POLY(3-HYDROXYALKANOATE) POLYMERASE SUBUNIT PHAC"/>
    <property type="match status" value="1"/>
</dbReference>